<dbReference type="VEuPathDB" id="FungiDB:CAGL0H07469g"/>
<reference evidence="2 3" key="1">
    <citation type="submission" date="2015-10" db="EMBL/GenBank/DDBJ databases">
        <title>Draft genomes sequences of Candida glabrata isolates 1A, 1B, 2A, 2B, 3A and 3B.</title>
        <authorList>
            <person name="Haavelsrud O.E."/>
            <person name="Gaustad P."/>
        </authorList>
    </citation>
    <scope>NUCLEOTIDE SEQUENCE [LARGE SCALE GENOMIC DNA]</scope>
    <source>
        <strain evidence="2">910700640</strain>
    </source>
</reference>
<organism evidence="2 3">
    <name type="scientific">Candida glabrata</name>
    <name type="common">Yeast</name>
    <name type="synonym">Torulopsis glabrata</name>
    <dbReference type="NCBI Taxonomy" id="5478"/>
    <lineage>
        <taxon>Eukaryota</taxon>
        <taxon>Fungi</taxon>
        <taxon>Dikarya</taxon>
        <taxon>Ascomycota</taxon>
        <taxon>Saccharomycotina</taxon>
        <taxon>Saccharomycetes</taxon>
        <taxon>Saccharomycetales</taxon>
        <taxon>Saccharomycetaceae</taxon>
        <taxon>Nakaseomyces</taxon>
    </lineage>
</organism>
<name>A0A0W0D269_CANGB</name>
<gene>
    <name evidence="2" type="ORF">AO440_002215</name>
</gene>
<protein>
    <submittedName>
        <fullName evidence="2">Increased copper sensitivity protein 2</fullName>
    </submittedName>
</protein>
<evidence type="ECO:0000313" key="2">
    <source>
        <dbReference type="EMBL" id="KTB04621.1"/>
    </source>
</evidence>
<dbReference type="VEuPathDB" id="FungiDB:GVI51_H07381"/>
<evidence type="ECO:0000256" key="1">
    <source>
        <dbReference type="SAM" id="MobiDB-lite"/>
    </source>
</evidence>
<feature type="compositionally biased region" description="Basic and acidic residues" evidence="1">
    <location>
        <begin position="11"/>
        <end position="32"/>
    </location>
</feature>
<dbReference type="VEuPathDB" id="FungiDB:B1J91_H07469g"/>
<dbReference type="Proteomes" id="UP000054886">
    <property type="component" value="Unassembled WGS sequence"/>
</dbReference>
<sequence length="226" mass="25776">MKSYLPQFSFESKEKSPSESKRRNRGIVDRLKKFNFPQVQSNDKSQNLGNSHPPDDRVTIRTISNDSADDHRVFSNYTYSTRDSFPSSHSENYELPKTPPPITPSGSPRRYKHRKSNAISVSTPEELYLPKTPDHNSDIYREDEGVFYLSSPTSDIISYKHQLSPETTIRDTKEQLRRNTVVGVANSLTEFAEKNRLDISGKVFADINDTPPPLIDLGKITENLNE</sequence>
<proteinExistence type="predicted"/>
<dbReference type="PhylomeDB" id="A0A0W0D269"/>
<feature type="compositionally biased region" description="Polar residues" evidence="1">
    <location>
        <begin position="75"/>
        <end position="90"/>
    </location>
</feature>
<dbReference type="VEuPathDB" id="FungiDB:GWK60_H07447"/>
<comment type="caution">
    <text evidence="2">The sequence shown here is derived from an EMBL/GenBank/DDBJ whole genome shotgun (WGS) entry which is preliminary data.</text>
</comment>
<feature type="region of interest" description="Disordered" evidence="1">
    <location>
        <begin position="1"/>
        <end position="117"/>
    </location>
</feature>
<accession>A0A0W0D269</accession>
<feature type="compositionally biased region" description="Polar residues" evidence="1">
    <location>
        <begin position="37"/>
        <end position="50"/>
    </location>
</feature>
<evidence type="ECO:0000313" key="3">
    <source>
        <dbReference type="Proteomes" id="UP000054886"/>
    </source>
</evidence>
<dbReference type="AlphaFoldDB" id="A0A0W0D269"/>
<dbReference type="OrthoDB" id="4066875at2759"/>
<dbReference type="EMBL" id="LLZZ01000116">
    <property type="protein sequence ID" value="KTB04621.1"/>
    <property type="molecule type" value="Genomic_DNA"/>
</dbReference>